<evidence type="ECO:0000313" key="1">
    <source>
        <dbReference type="EMBL" id="PWJ09666.1"/>
    </source>
</evidence>
<gene>
    <name evidence="1" type="ORF">IE37_03438</name>
</gene>
<dbReference type="Proteomes" id="UP000245720">
    <property type="component" value="Unassembled WGS sequence"/>
</dbReference>
<dbReference type="OrthoDB" id="2606326at2"/>
<comment type="caution">
    <text evidence="1">The sequence shown here is derived from an EMBL/GenBank/DDBJ whole genome shotgun (WGS) entry which is preliminary data.</text>
</comment>
<dbReference type="SUPFAM" id="SSF55136">
    <property type="entry name" value="Probable bacterial effector-binding domain"/>
    <property type="match status" value="1"/>
</dbReference>
<proteinExistence type="predicted"/>
<dbReference type="InterPro" id="IPR011256">
    <property type="entry name" value="Reg_factor_effector_dom_sf"/>
</dbReference>
<reference evidence="1 2" key="1">
    <citation type="submission" date="2018-05" db="EMBL/GenBank/DDBJ databases">
        <title>The Hungate 1000. A catalogue of reference genomes from the rumen microbiome.</title>
        <authorList>
            <person name="Kelly W."/>
        </authorList>
    </citation>
    <scope>NUCLEOTIDE SEQUENCE [LARGE SCALE GENOMIC DNA]</scope>
    <source>
        <strain evidence="1 2">SAb67</strain>
    </source>
</reference>
<dbReference type="EMBL" id="QGDI01000022">
    <property type="protein sequence ID" value="PWJ09666.1"/>
    <property type="molecule type" value="Genomic_DNA"/>
</dbReference>
<accession>A0A315XW56</accession>
<dbReference type="RefSeq" id="WP_109728136.1">
    <property type="nucleotide sequence ID" value="NZ_CAMOTJ010000061.1"/>
</dbReference>
<organism evidence="1 2">
    <name type="scientific">Ruminococcus flavefaciens</name>
    <dbReference type="NCBI Taxonomy" id="1265"/>
    <lineage>
        <taxon>Bacteria</taxon>
        <taxon>Bacillati</taxon>
        <taxon>Bacillota</taxon>
        <taxon>Clostridia</taxon>
        <taxon>Eubacteriales</taxon>
        <taxon>Oscillospiraceae</taxon>
        <taxon>Ruminococcus</taxon>
    </lineage>
</organism>
<evidence type="ECO:0000313" key="2">
    <source>
        <dbReference type="Proteomes" id="UP000245720"/>
    </source>
</evidence>
<name>A0A315XW56_RUMFL</name>
<protein>
    <submittedName>
        <fullName evidence="1">Effector-binding domain-containing protein</fullName>
    </submittedName>
</protein>
<dbReference type="Gene3D" id="3.20.80.10">
    <property type="entry name" value="Regulatory factor, effector binding domain"/>
    <property type="match status" value="1"/>
</dbReference>
<sequence length="158" mass="17735">MHEITENVVLEMTNVLSFRGKVTQQQLNEISKEIETLIKSNNAHKKGGSVSATYAVDTTGTIPLIDMELLIPLDKDFPVNEPYRFKPVFKLKNAIKIRHEGSPVYLQNTANELMRYISEHGYTPATAGYNVTVKEPANQADINNMIVDIYIGVNDNIL</sequence>
<dbReference type="AlphaFoldDB" id="A0A315XW56"/>